<protein>
    <submittedName>
        <fullName evidence="1">Uncharacterized protein</fullName>
    </submittedName>
</protein>
<sequence>MTYDVIALVRQTPDPRAIVAGMVAAGEQLRVRETANGAVIQLCDDAGRPLVSLETPVLVQVPGEINRLLGDAYGDRIGVPVWWMEARAPSGRPEAEALARRFADEVARRLDGVVWPAIPQAAS</sequence>
<accession>A0A1K0GZT5</accession>
<gene>
    <name evidence="1" type="ORF">BG844_07010</name>
</gene>
<keyword evidence="2" id="KW-1185">Reference proteome</keyword>
<name>A0A1K0GZT5_9ACTN</name>
<reference evidence="1 2" key="1">
    <citation type="submission" date="2016-09" db="EMBL/GenBank/DDBJ databases">
        <title>Couchioplanes caeruleus draft genome sequence.</title>
        <authorList>
            <person name="Sheehan J."/>
            <person name="Caffrey P."/>
        </authorList>
    </citation>
    <scope>NUCLEOTIDE SEQUENCE [LARGE SCALE GENOMIC DNA]</scope>
    <source>
        <strain evidence="1 2">DSM 43634</strain>
    </source>
</reference>
<evidence type="ECO:0000313" key="2">
    <source>
        <dbReference type="Proteomes" id="UP000182486"/>
    </source>
</evidence>
<comment type="caution">
    <text evidence="1">The sequence shown here is derived from an EMBL/GenBank/DDBJ whole genome shotgun (WGS) entry which is preliminary data.</text>
</comment>
<evidence type="ECO:0000313" key="1">
    <source>
        <dbReference type="EMBL" id="OJF14939.1"/>
    </source>
</evidence>
<proteinExistence type="predicted"/>
<dbReference type="Proteomes" id="UP000182486">
    <property type="component" value="Unassembled WGS sequence"/>
</dbReference>
<dbReference type="RefSeq" id="WP_071803927.1">
    <property type="nucleotide sequence ID" value="NZ_MEIA01000076.1"/>
</dbReference>
<organism evidence="1 2">
    <name type="scientific">Couchioplanes caeruleus subsp. caeruleus</name>
    <dbReference type="NCBI Taxonomy" id="56427"/>
    <lineage>
        <taxon>Bacteria</taxon>
        <taxon>Bacillati</taxon>
        <taxon>Actinomycetota</taxon>
        <taxon>Actinomycetes</taxon>
        <taxon>Micromonosporales</taxon>
        <taxon>Micromonosporaceae</taxon>
        <taxon>Couchioplanes</taxon>
    </lineage>
</organism>
<dbReference type="EMBL" id="MEIA01000076">
    <property type="protein sequence ID" value="OJF14939.1"/>
    <property type="molecule type" value="Genomic_DNA"/>
</dbReference>
<dbReference type="AlphaFoldDB" id="A0A1K0GZT5"/>